<keyword evidence="2" id="KW-1185">Reference proteome</keyword>
<protein>
    <submittedName>
        <fullName evidence="1">Uncharacterized protein</fullName>
    </submittedName>
</protein>
<dbReference type="AlphaFoldDB" id="A0A9P4QB25"/>
<evidence type="ECO:0000313" key="2">
    <source>
        <dbReference type="Proteomes" id="UP000799441"/>
    </source>
</evidence>
<evidence type="ECO:0000313" key="1">
    <source>
        <dbReference type="EMBL" id="KAF2721534.1"/>
    </source>
</evidence>
<sequence length="257" mass="28357">MELCDLRLCCLQVTPQIDVKAYSSRSMLSLLARTWCDCLPHLLLLAQGPPLHRNACLCYTAIQDYNVQCRLLASVWWLAAEGYWPMARGSRPDGMQDPSYALFTSSAAATLLKYSPTLLHAYNESHFITRMVQRPSRSVIRILPRSKTASSNSSLISSLLLKSDCPKVRSAMPLGCRMYWTCLRNFRRSLLSRSALPPVVKSKTTCVKTSPSRLVVASALPLNCSQMTACQSRSPAALERMGESEASSTSTTVTAGI</sequence>
<proteinExistence type="predicted"/>
<dbReference type="Proteomes" id="UP000799441">
    <property type="component" value="Unassembled WGS sequence"/>
</dbReference>
<name>A0A9P4QB25_9PEZI</name>
<gene>
    <name evidence="1" type="ORF">K431DRAFT_68382</name>
</gene>
<reference evidence="1" key="1">
    <citation type="journal article" date="2020" name="Stud. Mycol.">
        <title>101 Dothideomycetes genomes: a test case for predicting lifestyles and emergence of pathogens.</title>
        <authorList>
            <person name="Haridas S."/>
            <person name="Albert R."/>
            <person name="Binder M."/>
            <person name="Bloem J."/>
            <person name="Labutti K."/>
            <person name="Salamov A."/>
            <person name="Andreopoulos B."/>
            <person name="Baker S."/>
            <person name="Barry K."/>
            <person name="Bills G."/>
            <person name="Bluhm B."/>
            <person name="Cannon C."/>
            <person name="Castanera R."/>
            <person name="Culley D."/>
            <person name="Daum C."/>
            <person name="Ezra D."/>
            <person name="Gonzalez J."/>
            <person name="Henrissat B."/>
            <person name="Kuo A."/>
            <person name="Liang C."/>
            <person name="Lipzen A."/>
            <person name="Lutzoni F."/>
            <person name="Magnuson J."/>
            <person name="Mondo S."/>
            <person name="Nolan M."/>
            <person name="Ohm R."/>
            <person name="Pangilinan J."/>
            <person name="Park H.-J."/>
            <person name="Ramirez L."/>
            <person name="Alfaro M."/>
            <person name="Sun H."/>
            <person name="Tritt A."/>
            <person name="Yoshinaga Y."/>
            <person name="Zwiers L.-H."/>
            <person name="Turgeon B."/>
            <person name="Goodwin S."/>
            <person name="Spatafora J."/>
            <person name="Crous P."/>
            <person name="Grigoriev I."/>
        </authorList>
    </citation>
    <scope>NUCLEOTIDE SEQUENCE</scope>
    <source>
        <strain evidence="1">CBS 116435</strain>
    </source>
</reference>
<accession>A0A9P4QB25</accession>
<dbReference type="EMBL" id="MU003789">
    <property type="protein sequence ID" value="KAF2721534.1"/>
    <property type="molecule type" value="Genomic_DNA"/>
</dbReference>
<comment type="caution">
    <text evidence="1">The sequence shown here is derived from an EMBL/GenBank/DDBJ whole genome shotgun (WGS) entry which is preliminary data.</text>
</comment>
<organism evidence="1 2">
    <name type="scientific">Polychaeton citri CBS 116435</name>
    <dbReference type="NCBI Taxonomy" id="1314669"/>
    <lineage>
        <taxon>Eukaryota</taxon>
        <taxon>Fungi</taxon>
        <taxon>Dikarya</taxon>
        <taxon>Ascomycota</taxon>
        <taxon>Pezizomycotina</taxon>
        <taxon>Dothideomycetes</taxon>
        <taxon>Dothideomycetidae</taxon>
        <taxon>Capnodiales</taxon>
        <taxon>Capnodiaceae</taxon>
        <taxon>Polychaeton</taxon>
    </lineage>
</organism>